<evidence type="ECO:0000256" key="7">
    <source>
        <dbReference type="ARBA" id="ARBA00023170"/>
    </source>
</evidence>
<dbReference type="GO" id="GO:0001594">
    <property type="term" value="F:trace-amine receptor activity"/>
    <property type="evidence" value="ECO:0007669"/>
    <property type="project" value="TreeGrafter"/>
</dbReference>
<accession>A0A8B9L0H0</accession>
<dbReference type="AlphaFoldDB" id="A0A8B9L0H0"/>
<protein>
    <recommendedName>
        <fullName evidence="10">G-protein coupled receptors family 1 profile domain-containing protein</fullName>
    </recommendedName>
</protein>
<reference evidence="11" key="1">
    <citation type="submission" date="2025-08" db="UniProtKB">
        <authorList>
            <consortium name="Ensembl"/>
        </authorList>
    </citation>
    <scope>IDENTIFICATION</scope>
</reference>
<keyword evidence="6 9" id="KW-0472">Membrane</keyword>
<evidence type="ECO:0000256" key="2">
    <source>
        <dbReference type="ARBA" id="ARBA00022475"/>
    </source>
</evidence>
<evidence type="ECO:0000313" key="12">
    <source>
        <dbReference type="Proteomes" id="UP000694621"/>
    </source>
</evidence>
<evidence type="ECO:0000259" key="10">
    <source>
        <dbReference type="PROSITE" id="PS50262"/>
    </source>
</evidence>
<keyword evidence="3 9" id="KW-0812">Transmembrane</keyword>
<dbReference type="PROSITE" id="PS50262">
    <property type="entry name" value="G_PROTEIN_RECEP_F1_2"/>
    <property type="match status" value="1"/>
</dbReference>
<dbReference type="Proteomes" id="UP000694621">
    <property type="component" value="Unplaced"/>
</dbReference>
<evidence type="ECO:0000256" key="5">
    <source>
        <dbReference type="ARBA" id="ARBA00023040"/>
    </source>
</evidence>
<proteinExistence type="predicted"/>
<dbReference type="GO" id="GO:0005886">
    <property type="term" value="C:plasma membrane"/>
    <property type="evidence" value="ECO:0007669"/>
    <property type="project" value="UniProtKB-SubCell"/>
</dbReference>
<dbReference type="SUPFAM" id="SSF81321">
    <property type="entry name" value="Family A G protein-coupled receptor-like"/>
    <property type="match status" value="1"/>
</dbReference>
<dbReference type="Gene3D" id="1.20.1070.10">
    <property type="entry name" value="Rhodopsin 7-helix transmembrane proteins"/>
    <property type="match status" value="2"/>
</dbReference>
<evidence type="ECO:0000256" key="9">
    <source>
        <dbReference type="SAM" id="Phobius"/>
    </source>
</evidence>
<feature type="transmembrane region" description="Helical" evidence="9">
    <location>
        <begin position="97"/>
        <end position="116"/>
    </location>
</feature>
<dbReference type="InterPro" id="IPR000276">
    <property type="entry name" value="GPCR_Rhodpsn"/>
</dbReference>
<dbReference type="PANTHER" id="PTHR24249">
    <property type="entry name" value="HISTAMINE RECEPTOR-RELATED G-PROTEIN COUPLED RECEPTOR"/>
    <property type="match status" value="1"/>
</dbReference>
<evidence type="ECO:0000256" key="3">
    <source>
        <dbReference type="ARBA" id="ARBA00022692"/>
    </source>
</evidence>
<evidence type="ECO:0000256" key="6">
    <source>
        <dbReference type="ARBA" id="ARBA00023136"/>
    </source>
</evidence>
<feature type="transmembrane region" description="Helical" evidence="9">
    <location>
        <begin position="201"/>
        <end position="219"/>
    </location>
</feature>
<sequence length="285" mass="31986">MDDSTKDFTIEYCFPDNNASCRKAVRSGPGNTFLFVFLSCISVCTVILNLLVIISISHFKQLHTPTNLLTFIAIDRYIAVCDPLLYSTRVTVCKTSLFLILGWSLGALYAILFSYFNDHLLPSQMSSSCYGECVMVMKYSWLIVDIVVSFITPCSVILVTYFIIFKVARRQAKAVKAVRNGATNNHGPQSSSSSETKAAKTLGTVIFVFIACWIPFYLASLTLENVTSASIIWTVFGLLLQINSSMNPLIYAIFYSWFRTSCKFIVTCRIFKSSSSRFNLFPDPF</sequence>
<keyword evidence="8" id="KW-0807">Transducer</keyword>
<evidence type="ECO:0000256" key="1">
    <source>
        <dbReference type="ARBA" id="ARBA00004651"/>
    </source>
</evidence>
<evidence type="ECO:0000313" key="11">
    <source>
        <dbReference type="Ensembl" id="ENSAMXP00005041970.1"/>
    </source>
</evidence>
<dbReference type="InterPro" id="IPR017452">
    <property type="entry name" value="GPCR_Rhodpsn_7TM"/>
</dbReference>
<keyword evidence="4 9" id="KW-1133">Transmembrane helix</keyword>
<feature type="transmembrane region" description="Helical" evidence="9">
    <location>
        <begin position="141"/>
        <end position="164"/>
    </location>
</feature>
<feature type="domain" description="G-protein coupled receptors family 1 profile" evidence="10">
    <location>
        <begin position="68"/>
        <end position="251"/>
    </location>
</feature>
<dbReference type="Ensembl" id="ENSAMXT00005045666.1">
    <property type="protein sequence ID" value="ENSAMXP00005041970.1"/>
    <property type="gene ID" value="ENSAMXG00005019608.1"/>
</dbReference>
<name>A0A8B9L0H0_ASTMX</name>
<dbReference type="PRINTS" id="PR00237">
    <property type="entry name" value="GPCRRHODOPSN"/>
</dbReference>
<dbReference type="InterPro" id="IPR050569">
    <property type="entry name" value="TAAR"/>
</dbReference>
<feature type="transmembrane region" description="Helical" evidence="9">
    <location>
        <begin position="231"/>
        <end position="254"/>
    </location>
</feature>
<keyword evidence="5" id="KW-0297">G-protein coupled receptor</keyword>
<organism evidence="11 12">
    <name type="scientific">Astyanax mexicanus</name>
    <name type="common">Blind cave fish</name>
    <name type="synonym">Astyanax fasciatus mexicanus</name>
    <dbReference type="NCBI Taxonomy" id="7994"/>
    <lineage>
        <taxon>Eukaryota</taxon>
        <taxon>Metazoa</taxon>
        <taxon>Chordata</taxon>
        <taxon>Craniata</taxon>
        <taxon>Vertebrata</taxon>
        <taxon>Euteleostomi</taxon>
        <taxon>Actinopterygii</taxon>
        <taxon>Neopterygii</taxon>
        <taxon>Teleostei</taxon>
        <taxon>Ostariophysi</taxon>
        <taxon>Characiformes</taxon>
        <taxon>Characoidei</taxon>
        <taxon>Acestrorhamphidae</taxon>
        <taxon>Acestrorhamphinae</taxon>
        <taxon>Astyanax</taxon>
    </lineage>
</organism>
<keyword evidence="2" id="KW-1003">Cell membrane</keyword>
<keyword evidence="7" id="KW-0675">Receptor</keyword>
<dbReference type="Pfam" id="PF00001">
    <property type="entry name" value="7tm_1"/>
    <property type="match status" value="1"/>
</dbReference>
<evidence type="ECO:0000256" key="4">
    <source>
        <dbReference type="ARBA" id="ARBA00022989"/>
    </source>
</evidence>
<evidence type="ECO:0000256" key="8">
    <source>
        <dbReference type="ARBA" id="ARBA00023224"/>
    </source>
</evidence>
<dbReference type="PANTHER" id="PTHR24249:SF381">
    <property type="entry name" value="TRACE AMINE ASSOCIATED RECEPTOR 19P-RELATED"/>
    <property type="match status" value="1"/>
</dbReference>
<feature type="transmembrane region" description="Helical" evidence="9">
    <location>
        <begin position="32"/>
        <end position="56"/>
    </location>
</feature>
<comment type="subcellular location">
    <subcellularLocation>
        <location evidence="1">Cell membrane</location>
        <topology evidence="1">Multi-pass membrane protein</topology>
    </subcellularLocation>
</comment>